<keyword evidence="2" id="KW-1185">Reference proteome</keyword>
<dbReference type="EMBL" id="FOFD01000001">
    <property type="protein sequence ID" value="SEQ04226.1"/>
    <property type="molecule type" value="Genomic_DNA"/>
</dbReference>
<reference evidence="2" key="1">
    <citation type="submission" date="2016-10" db="EMBL/GenBank/DDBJ databases">
        <authorList>
            <person name="Varghese N."/>
            <person name="Submissions S."/>
        </authorList>
    </citation>
    <scope>NUCLEOTIDE SEQUENCE [LARGE SCALE GENOMIC DNA]</scope>
    <source>
        <strain evidence="2">DSM 25055</strain>
    </source>
</reference>
<dbReference type="AlphaFoldDB" id="A0A1H9CSN0"/>
<dbReference type="Proteomes" id="UP000199114">
    <property type="component" value="Unassembled WGS sequence"/>
</dbReference>
<accession>A0A1H9CSN0</accession>
<sequence length="65" mass="7128">MAVAIAAIAPQRLRGRFALRAKAPLAGVPKGTEPKNYSAPLPSPYKNLQLIQTKRRFVINADLEE</sequence>
<gene>
    <name evidence="1" type="ORF">SAMN04489841_1146</name>
</gene>
<dbReference type="STRING" id="1186196.SAMN04489841_1146"/>
<evidence type="ECO:0000313" key="2">
    <source>
        <dbReference type="Proteomes" id="UP000199114"/>
    </source>
</evidence>
<protein>
    <submittedName>
        <fullName evidence="1">Uncharacterized protein</fullName>
    </submittedName>
</protein>
<name>A0A1H9CSN0_9EURY</name>
<organism evidence="1 2">
    <name type="scientific">Natrinema salaciae</name>
    <dbReference type="NCBI Taxonomy" id="1186196"/>
    <lineage>
        <taxon>Archaea</taxon>
        <taxon>Methanobacteriati</taxon>
        <taxon>Methanobacteriota</taxon>
        <taxon>Stenosarchaea group</taxon>
        <taxon>Halobacteria</taxon>
        <taxon>Halobacteriales</taxon>
        <taxon>Natrialbaceae</taxon>
        <taxon>Natrinema</taxon>
    </lineage>
</organism>
<evidence type="ECO:0000313" key="1">
    <source>
        <dbReference type="EMBL" id="SEQ04226.1"/>
    </source>
</evidence>
<proteinExistence type="predicted"/>